<reference evidence="2" key="1">
    <citation type="journal article" date="2020" name="Nature">
        <title>Giant virus diversity and host interactions through global metagenomics.</title>
        <authorList>
            <person name="Schulz F."/>
            <person name="Roux S."/>
            <person name="Paez-Espino D."/>
            <person name="Jungbluth S."/>
            <person name="Walsh D.A."/>
            <person name="Denef V.J."/>
            <person name="McMahon K.D."/>
            <person name="Konstantinidis K.T."/>
            <person name="Eloe-Fadrosh E.A."/>
            <person name="Kyrpides N.C."/>
            <person name="Woyke T."/>
        </authorList>
    </citation>
    <scope>NUCLEOTIDE SEQUENCE</scope>
    <source>
        <strain evidence="2">GVMAG-M-3300023179-103</strain>
    </source>
</reference>
<sequence length="654" mass="75806">MSKIYKVFFSERNINGLLNYLGEQLNIPKTQKAKKIFEEVLTNQMTLIYEKNKEKLRNINPESILPKLNKKALEGTIKQYNSQIKEVVKKPVKEAFDPKAMNAHNDDYGSPIFDSQDNASKIYSATGEIINMANMTLSSDDNNMEGGRQKNSAKEEIENKMSLLRMARDNNDFDIDENDANYGSNYEMQGFSNNRPSNSKNQPQVDEATRKFLGNICHETSQDDNNMSGMSNNMSNNMYGNMSNNMFDNTQFNLQQDDFQQNDYGYGTQELFQNNNFQNNNFQTNTLQTNTNILSYGENTTTNFLLNKKMKKKSNIEEIVIDKKKEIAYKHGLDIEKLMFMKPHEIDKLISKKKKVSTDSSEKSNIITKKEKLLECLKNKKKENKKYNEKLKNEITKIEPMIETRKQEKTEEIVIDTKNKKNTQKLNIKSSEWAEPAYYNNYQVELPNKMNISEFRLIGETDFPILRPAIDNEHNTLCIVQNNSIIPIELDEDDNYKLTEILKLINSALEENEIEIKISCNSTNNIIIEATNSCKFDLDLTKNSFGVYLGFQKKTYKNKTKYISENPHLFLDQSYFMFIKEISTDNPVCKITPEGKVEQLLTKLDNNNIIDTLTIQYRYTNDKKSSFVNFYGEAHSLSFNLISSNIDNQKIKTR</sequence>
<organism evidence="2">
    <name type="scientific">viral metagenome</name>
    <dbReference type="NCBI Taxonomy" id="1070528"/>
    <lineage>
        <taxon>unclassified sequences</taxon>
        <taxon>metagenomes</taxon>
        <taxon>organismal metagenomes</taxon>
    </lineage>
</organism>
<proteinExistence type="predicted"/>
<keyword evidence="1" id="KW-0175">Coiled coil</keyword>
<feature type="coiled-coil region" evidence="1">
    <location>
        <begin position="370"/>
        <end position="397"/>
    </location>
</feature>
<name>A0A6C0E005_9ZZZZ</name>
<evidence type="ECO:0000256" key="1">
    <source>
        <dbReference type="SAM" id="Coils"/>
    </source>
</evidence>
<dbReference type="AlphaFoldDB" id="A0A6C0E005"/>
<protein>
    <submittedName>
        <fullName evidence="2">Uncharacterized protein</fullName>
    </submittedName>
</protein>
<evidence type="ECO:0000313" key="2">
    <source>
        <dbReference type="EMBL" id="QHT21903.1"/>
    </source>
</evidence>
<accession>A0A6C0E005</accession>
<dbReference type="EMBL" id="MN739698">
    <property type="protein sequence ID" value="QHT21903.1"/>
    <property type="molecule type" value="Genomic_DNA"/>
</dbReference>